<sequence length="196" mass="22386">MKTVRLILILFIVNVANCQELIESKSLGFVGYLTYVKQVSEYKMNALAKDPNYTTMPDKAKQFSSEYAMLKLSVDLLINQMNADMINCNRLRLYRKLDKFLKSEEELPEKFKVYGELLIQIESQFTSFIIKKYGGGALSGPGLDEITGIVSEGREIVTSARDFREKKIQSINSILKELRLTNLSEIIKPKEKVSKN</sequence>
<evidence type="ECO:0008006" key="3">
    <source>
        <dbReference type="Google" id="ProtNLM"/>
    </source>
</evidence>
<proteinExistence type="predicted"/>
<name>A0ABS2CSK0_9FLAO</name>
<dbReference type="EMBL" id="JACSOD020000319">
    <property type="protein sequence ID" value="MBM6497932.1"/>
    <property type="molecule type" value="Genomic_DNA"/>
</dbReference>
<keyword evidence="2" id="KW-1185">Reference proteome</keyword>
<reference evidence="1 2" key="1">
    <citation type="submission" date="2021-02" db="EMBL/GenBank/DDBJ databases">
        <authorList>
            <person name="Jung H.S."/>
            <person name="Chun B.H."/>
            <person name="Jeon C.O."/>
        </authorList>
    </citation>
    <scope>NUCLEOTIDE SEQUENCE [LARGE SCALE GENOMIC DNA]</scope>
    <source>
        <strain evidence="1 2">LMG 25203</strain>
    </source>
</reference>
<evidence type="ECO:0000313" key="1">
    <source>
        <dbReference type="EMBL" id="MBM6497932.1"/>
    </source>
</evidence>
<comment type="caution">
    <text evidence="1">The sequence shown here is derived from an EMBL/GenBank/DDBJ whole genome shotgun (WGS) entry which is preliminary data.</text>
</comment>
<accession>A0ABS2CSK0</accession>
<evidence type="ECO:0000313" key="2">
    <source>
        <dbReference type="Proteomes" id="UP000759529"/>
    </source>
</evidence>
<organism evidence="1 2">
    <name type="scientific">Flavobacterium macrobrachii</name>
    <dbReference type="NCBI Taxonomy" id="591204"/>
    <lineage>
        <taxon>Bacteria</taxon>
        <taxon>Pseudomonadati</taxon>
        <taxon>Bacteroidota</taxon>
        <taxon>Flavobacteriia</taxon>
        <taxon>Flavobacteriales</taxon>
        <taxon>Flavobacteriaceae</taxon>
        <taxon>Flavobacterium</taxon>
    </lineage>
</organism>
<dbReference type="Proteomes" id="UP000759529">
    <property type="component" value="Unassembled WGS sequence"/>
</dbReference>
<protein>
    <recommendedName>
        <fullName evidence="3">GldM N-terminal domain-containing protein</fullName>
    </recommendedName>
</protein>
<dbReference type="RefSeq" id="WP_187658765.1">
    <property type="nucleotide sequence ID" value="NZ_JACSOD020000319.1"/>
</dbReference>
<gene>
    <name evidence="1" type="ORF">H9X54_001250</name>
</gene>